<sequence length="193" mass="22115">MLEAIKRDPFNIKYVQNKLKDDLNLALIAIKKDIQSYIYLSKSLQENKVIKAYLPKQKKISTFIKPSKEERKGAIRGVSINFLLVSTELNDNYKYNIISPPKGMKIINKLRQGNGCLNNYTGDKGKSALYIQWEIPMDIEEGKIYKITVKGIDKEGYVEEISFPIEVPKTKPIQTKIINNELIVTDKAQTFTV</sequence>
<organism evidence="2">
    <name type="scientific">hydrothermal vent metagenome</name>
    <dbReference type="NCBI Taxonomy" id="652676"/>
    <lineage>
        <taxon>unclassified sequences</taxon>
        <taxon>metagenomes</taxon>
        <taxon>ecological metagenomes</taxon>
    </lineage>
</organism>
<evidence type="ECO:0000259" key="1">
    <source>
        <dbReference type="Pfam" id="PF13475"/>
    </source>
</evidence>
<feature type="domain" description="DUF4116" evidence="1">
    <location>
        <begin position="1"/>
        <end position="45"/>
    </location>
</feature>
<dbReference type="Pfam" id="PF13475">
    <property type="entry name" value="DUF4116"/>
    <property type="match status" value="1"/>
</dbReference>
<evidence type="ECO:0000313" key="2">
    <source>
        <dbReference type="EMBL" id="SFV71068.1"/>
    </source>
</evidence>
<protein>
    <recommendedName>
        <fullName evidence="1">DUF4116 domain-containing protein</fullName>
    </recommendedName>
</protein>
<proteinExistence type="predicted"/>
<dbReference type="AlphaFoldDB" id="A0A1W1CYX8"/>
<gene>
    <name evidence="2" type="ORF">MNB_SV-13-1837</name>
</gene>
<reference evidence="2" key="1">
    <citation type="submission" date="2016-10" db="EMBL/GenBank/DDBJ databases">
        <authorList>
            <person name="de Groot N.N."/>
        </authorList>
    </citation>
    <scope>NUCLEOTIDE SEQUENCE</scope>
</reference>
<dbReference type="EMBL" id="FPHM01000196">
    <property type="protein sequence ID" value="SFV71068.1"/>
    <property type="molecule type" value="Genomic_DNA"/>
</dbReference>
<dbReference type="InterPro" id="IPR025197">
    <property type="entry name" value="DUF4116"/>
</dbReference>
<name>A0A1W1CYX8_9ZZZZ</name>
<accession>A0A1W1CYX8</accession>